<evidence type="ECO:0000256" key="1">
    <source>
        <dbReference type="SAM" id="Phobius"/>
    </source>
</evidence>
<name>A0A4R0H4H3_9ENTR</name>
<dbReference type="OrthoDB" id="9774199at2"/>
<organism evidence="3 4">
    <name type="scientific">Kosakonia quasisacchari</name>
    <dbReference type="NCBI Taxonomy" id="2529380"/>
    <lineage>
        <taxon>Bacteria</taxon>
        <taxon>Pseudomonadati</taxon>
        <taxon>Pseudomonadota</taxon>
        <taxon>Gammaproteobacteria</taxon>
        <taxon>Enterobacterales</taxon>
        <taxon>Enterobacteriaceae</taxon>
        <taxon>Kosakonia</taxon>
    </lineage>
</organism>
<reference evidence="3 4" key="1">
    <citation type="submission" date="2019-02" db="EMBL/GenBank/DDBJ databases">
        <title>The draft genome of Kosakonia quasisacchari strain WCHKQ120001.</title>
        <authorList>
            <person name="Wang C."/>
            <person name="Feng Y."/>
            <person name="Zong Z."/>
        </authorList>
    </citation>
    <scope>NUCLEOTIDE SEQUENCE [LARGE SCALE GENOMIC DNA]</scope>
    <source>
        <strain evidence="3 4">WCHKQ120001</strain>
    </source>
</reference>
<dbReference type="CDD" id="cd05245">
    <property type="entry name" value="SDR_a2"/>
    <property type="match status" value="1"/>
</dbReference>
<dbReference type="SUPFAM" id="SSF51735">
    <property type="entry name" value="NAD(P)-binding Rossmann-fold domains"/>
    <property type="match status" value="1"/>
</dbReference>
<dbReference type="Pfam" id="PF11066">
    <property type="entry name" value="DUF2867"/>
    <property type="match status" value="1"/>
</dbReference>
<dbReference type="RefSeq" id="WP_131410905.1">
    <property type="nucleotide sequence ID" value="NZ_SJOP01000013.1"/>
</dbReference>
<keyword evidence="1" id="KW-0472">Membrane</keyword>
<comment type="caution">
    <text evidence="3">The sequence shown here is derived from an EMBL/GenBank/DDBJ whole genome shotgun (WGS) entry which is preliminary data.</text>
</comment>
<accession>A0A4R0H4H3</accession>
<dbReference type="SUPFAM" id="SSF55961">
    <property type="entry name" value="Bet v1-like"/>
    <property type="match status" value="1"/>
</dbReference>
<protein>
    <submittedName>
        <fullName evidence="3">SDR family oxidoreductase</fullName>
    </submittedName>
</protein>
<evidence type="ECO:0000313" key="3">
    <source>
        <dbReference type="EMBL" id="TCC04588.1"/>
    </source>
</evidence>
<dbReference type="PANTHER" id="PTHR43000">
    <property type="entry name" value="DTDP-D-GLUCOSE 4,6-DEHYDRATASE-RELATED"/>
    <property type="match status" value="1"/>
</dbReference>
<feature type="transmembrane region" description="Helical" evidence="1">
    <location>
        <begin position="446"/>
        <end position="464"/>
    </location>
</feature>
<dbReference type="EMBL" id="SJOP01000013">
    <property type="protein sequence ID" value="TCC04588.1"/>
    <property type="molecule type" value="Genomic_DNA"/>
</dbReference>
<dbReference type="Proteomes" id="UP000291793">
    <property type="component" value="Unassembled WGS sequence"/>
</dbReference>
<dbReference type="Pfam" id="PF13460">
    <property type="entry name" value="NAD_binding_10"/>
    <property type="match status" value="1"/>
</dbReference>
<evidence type="ECO:0000259" key="2">
    <source>
        <dbReference type="Pfam" id="PF13460"/>
    </source>
</evidence>
<proteinExistence type="predicted"/>
<keyword evidence="1" id="KW-1133">Transmembrane helix</keyword>
<keyword evidence="4" id="KW-1185">Reference proteome</keyword>
<keyword evidence="1" id="KW-0812">Transmembrane</keyword>
<dbReference type="InterPro" id="IPR036291">
    <property type="entry name" value="NAD(P)-bd_dom_sf"/>
</dbReference>
<dbReference type="InterPro" id="IPR021295">
    <property type="entry name" value="DUF2867"/>
</dbReference>
<dbReference type="Gene3D" id="3.40.50.720">
    <property type="entry name" value="NAD(P)-binding Rossmann-like Domain"/>
    <property type="match status" value="1"/>
</dbReference>
<evidence type="ECO:0000313" key="4">
    <source>
        <dbReference type="Proteomes" id="UP000291793"/>
    </source>
</evidence>
<feature type="domain" description="NAD(P)-binding" evidence="2">
    <location>
        <begin position="9"/>
        <end position="140"/>
    </location>
</feature>
<gene>
    <name evidence="3" type="ORF">E0L21_15175</name>
</gene>
<dbReference type="InterPro" id="IPR016040">
    <property type="entry name" value="NAD(P)-bd_dom"/>
</dbReference>
<sequence length="478" mass="54277">MAQRILVLGASGYIGQRLVEALSQQGHQVNAVARNLTRLQKQQLPGVSCHSIDLWWPQDLPALLHDVDTLYYLVHSMGESGNFVSHERQIALNVRDALHGSSVKQVIFLSSLQAKGVTNSDHLLARQYTGDLLRAAGIPVTELRAGIIVGAGSAAFEVMRDMVFNLPVLTPPRWVRSRTTPIALENLLHYLVELLQHPAQEHRVFEAAGPEVLSYQQQFDHFMRVSGVHRPLIPIPLPTRLISVWFLHLITSVPPTIAKALIQGLKHDLLADDTELRRLIPQTLIPFDDAVRRTLREEEKLVNSSDWGYDPQAFSRWRPQYGYYPKQAGYTVKTSASPAALWEVVNRIGGKERYFFGNLLWQTRAVLDHLIGHKLPRGRPERPFLQTGDTVDSWKVIIVEPEQQLALLFGMKAPGLGRLSFTLTDKGDHRLLDVRAWWHPHGMPGLWYWLLMFPAHLFIFRGMAQRIARLAEQNREKV</sequence>
<dbReference type="AlphaFoldDB" id="A0A4R0H4H3"/>